<dbReference type="RefSeq" id="XP_035541229.1">
    <property type="nucleotide sequence ID" value="XM_035685336.1"/>
</dbReference>
<dbReference type="OrthoDB" id="1938779at2759"/>
<dbReference type="GeneID" id="118344507"/>
<sequence length="118" mass="13452">MAALLVGHSLYRRICTIQEPRKKSSPRTFILLGCQSHKPADTSNPRTKKESRRESLLPGILVGFGKFGKVLKENMSPQQKGDWKDVMLMSLSFAVYVYISQKIVCAYCAWMSMPKQPW</sequence>
<dbReference type="Proteomes" id="UP000235220">
    <property type="component" value="Chromosome 14"/>
</dbReference>
<dbReference type="AlphaFoldDB" id="A0A6P9E117"/>
<evidence type="ECO:0000313" key="1">
    <source>
        <dbReference type="Proteomes" id="UP000235220"/>
    </source>
</evidence>
<gene>
    <name evidence="2" type="primary">LOC118344507</name>
</gene>
<dbReference type="KEGG" id="jre:118344507"/>
<dbReference type="InParanoid" id="A0A6P9E117"/>
<reference evidence="2" key="1">
    <citation type="submission" date="2025-08" db="UniProtKB">
        <authorList>
            <consortium name="RefSeq"/>
        </authorList>
    </citation>
    <scope>IDENTIFICATION</scope>
    <source>
        <tissue evidence="2">Leaves</tissue>
    </source>
</reference>
<proteinExistence type="predicted"/>
<keyword evidence="1" id="KW-1185">Reference proteome</keyword>
<name>A0A6P9E117_JUGRE</name>
<evidence type="ECO:0000313" key="2">
    <source>
        <dbReference type="RefSeq" id="XP_035541229.1"/>
    </source>
</evidence>
<accession>A0A6P9E117</accession>
<protein>
    <submittedName>
        <fullName evidence="2">Uncharacterized protein LOC118344507</fullName>
    </submittedName>
</protein>
<organism evidence="1 2">
    <name type="scientific">Juglans regia</name>
    <name type="common">English walnut</name>
    <dbReference type="NCBI Taxonomy" id="51240"/>
    <lineage>
        <taxon>Eukaryota</taxon>
        <taxon>Viridiplantae</taxon>
        <taxon>Streptophyta</taxon>
        <taxon>Embryophyta</taxon>
        <taxon>Tracheophyta</taxon>
        <taxon>Spermatophyta</taxon>
        <taxon>Magnoliopsida</taxon>
        <taxon>eudicotyledons</taxon>
        <taxon>Gunneridae</taxon>
        <taxon>Pentapetalae</taxon>
        <taxon>rosids</taxon>
        <taxon>fabids</taxon>
        <taxon>Fagales</taxon>
        <taxon>Juglandaceae</taxon>
        <taxon>Juglans</taxon>
    </lineage>
</organism>